<dbReference type="Gene3D" id="1.25.40.20">
    <property type="entry name" value="Ankyrin repeat-containing domain"/>
    <property type="match status" value="5"/>
</dbReference>
<organism evidence="2 3">
    <name type="scientific">Takifugu bimaculatus</name>
    <dbReference type="NCBI Taxonomy" id="433685"/>
    <lineage>
        <taxon>Eukaryota</taxon>
        <taxon>Metazoa</taxon>
        <taxon>Chordata</taxon>
        <taxon>Craniata</taxon>
        <taxon>Vertebrata</taxon>
        <taxon>Euteleostomi</taxon>
        <taxon>Actinopterygii</taxon>
        <taxon>Neopterygii</taxon>
        <taxon>Teleostei</taxon>
        <taxon>Neoteleostei</taxon>
        <taxon>Acanthomorphata</taxon>
        <taxon>Eupercaria</taxon>
        <taxon>Tetraodontiformes</taxon>
        <taxon>Tetradontoidea</taxon>
        <taxon>Tetraodontidae</taxon>
        <taxon>Takifugu</taxon>
    </lineage>
</organism>
<dbReference type="InterPro" id="IPR036770">
    <property type="entry name" value="Ankyrin_rpt-contain_sf"/>
</dbReference>
<evidence type="ECO:0000313" key="3">
    <source>
        <dbReference type="Proteomes" id="UP000516260"/>
    </source>
</evidence>
<gene>
    <name evidence="2" type="ORF">fugu_004883</name>
</gene>
<feature type="repeat" description="ANK" evidence="1">
    <location>
        <begin position="126"/>
        <end position="158"/>
    </location>
</feature>
<evidence type="ECO:0000313" key="2">
    <source>
        <dbReference type="EMBL" id="TNM88629.1"/>
    </source>
</evidence>
<name>A0A4Z2B9Y1_9TELE</name>
<feature type="repeat" description="ANK" evidence="1">
    <location>
        <begin position="263"/>
        <end position="295"/>
    </location>
</feature>
<comment type="caution">
    <text evidence="2">The sequence shown here is derived from an EMBL/GenBank/DDBJ whole genome shotgun (WGS) entry which is preliminary data.</text>
</comment>
<dbReference type="GO" id="GO:0005929">
    <property type="term" value="C:cilium"/>
    <property type="evidence" value="ECO:0007669"/>
    <property type="project" value="TreeGrafter"/>
</dbReference>
<feature type="repeat" description="ANK" evidence="1">
    <location>
        <begin position="366"/>
        <end position="398"/>
    </location>
</feature>
<dbReference type="SUPFAM" id="SSF48403">
    <property type="entry name" value="Ankyrin repeat"/>
    <property type="match status" value="2"/>
</dbReference>
<dbReference type="AlphaFoldDB" id="A0A4Z2B9Y1"/>
<sequence>MVTVKLCVCCVRQLVSLDVKDIEGRTALHLAAQRGFAPCVEVLLKHQASYTLKEHKHKWTALHAAAAEGQMDSLLLLVNQEHSADIIDSPDTKGQTALMLAALGSHTDCVHILLEKGAKSDAADTKGFTALHRAAMLGCEGCVFALLEHGASALYRDSQGRTPLHLAASLGHTALLRTLLKAALKSDPLDSILDYRGYMPVHWAAYHGHEECLHILLENKHFNYQEGNLFTPLHCALVNGHDGPAGLLLKAFGPDIVNVCDSKGRTPLHAAAYSGNVAGLQLVIDQEAEINSVDQRGCSPLMVAAERGQTSAVEFLLHKAKPDLSLVDISNNTALHLACSKGHEMCALLILGEISDCSLINATNGALQMPLHIAARNGLATVVQVLLSRGAAVMAVDEEGHTPALACAPNKNVAECLALILSTMKPFPPKEASNGTTSLFSPILKTCAIPASCGSSDSLCQA</sequence>
<dbReference type="Proteomes" id="UP000516260">
    <property type="component" value="Chromosome 5"/>
</dbReference>
<dbReference type="PRINTS" id="PR01415">
    <property type="entry name" value="ANKYRIN"/>
</dbReference>
<dbReference type="InterPro" id="IPR002110">
    <property type="entry name" value="Ankyrin_rpt"/>
</dbReference>
<dbReference type="SMART" id="SM00248">
    <property type="entry name" value="ANK"/>
    <property type="match status" value="11"/>
</dbReference>
<feature type="repeat" description="ANK" evidence="1">
    <location>
        <begin position="93"/>
        <end position="125"/>
    </location>
</feature>
<accession>A0A4Z2B9Y1</accession>
<feature type="repeat" description="ANK" evidence="1">
    <location>
        <begin position="23"/>
        <end position="55"/>
    </location>
</feature>
<evidence type="ECO:0000256" key="1">
    <source>
        <dbReference type="PROSITE-ProRule" id="PRU00023"/>
    </source>
</evidence>
<dbReference type="PROSITE" id="PS50297">
    <property type="entry name" value="ANK_REP_REGION"/>
    <property type="match status" value="6"/>
</dbReference>
<dbReference type="EMBL" id="SWLE01000018">
    <property type="protein sequence ID" value="TNM88629.1"/>
    <property type="molecule type" value="Genomic_DNA"/>
</dbReference>
<dbReference type="Pfam" id="PF13857">
    <property type="entry name" value="Ank_5"/>
    <property type="match status" value="1"/>
</dbReference>
<protein>
    <submittedName>
        <fullName evidence="2">Uncharacterized protein</fullName>
    </submittedName>
</protein>
<dbReference type="PANTHER" id="PTHR24184:SF11">
    <property type="entry name" value="ANKYRIN REPEAT AND SOCS BOX CONTAINING 3"/>
    <property type="match status" value="1"/>
</dbReference>
<keyword evidence="3" id="KW-1185">Reference proteome</keyword>
<feature type="repeat" description="ANK" evidence="1">
    <location>
        <begin position="159"/>
        <end position="191"/>
    </location>
</feature>
<keyword evidence="1" id="KW-0040">ANK repeat</keyword>
<dbReference type="Pfam" id="PF00023">
    <property type="entry name" value="Ank"/>
    <property type="match status" value="1"/>
</dbReference>
<dbReference type="PROSITE" id="PS50088">
    <property type="entry name" value="ANK_REPEAT"/>
    <property type="match status" value="6"/>
</dbReference>
<reference evidence="2 3" key="1">
    <citation type="submission" date="2019-04" db="EMBL/GenBank/DDBJ databases">
        <title>The sequence and de novo assembly of Takifugu bimaculatus genome using PacBio and Hi-C technologies.</title>
        <authorList>
            <person name="Xu P."/>
            <person name="Liu B."/>
            <person name="Zhou Z."/>
        </authorList>
    </citation>
    <scope>NUCLEOTIDE SEQUENCE [LARGE SCALE GENOMIC DNA]</scope>
    <source>
        <strain evidence="2">TB-2018</strain>
        <tissue evidence="2">Muscle</tissue>
    </source>
</reference>
<proteinExistence type="predicted"/>
<dbReference type="Pfam" id="PF12796">
    <property type="entry name" value="Ank_2"/>
    <property type="match status" value="3"/>
</dbReference>
<dbReference type="PANTHER" id="PTHR24184">
    <property type="entry name" value="SI:CH211-189E2.2"/>
    <property type="match status" value="1"/>
</dbReference>